<sequence>MTGPSPPHAPPAGRTLLVLGILLVAAALRAPITAIAPVLPAIRADFALGTAQAGLLTTLPLLTFALLSPISTLLARGCGLERTLFAAIALVGGGIAVRSFGPAWCLFAGTMILGTGIAIANVLLPGLLKRDFPDRIATMTAAYAVTMGIAAAGMSALMIPLAHATGSGWRLPLATAILFPAAALAVWLPQLGGHTTTVDGSPPPRDGRVWRSALAWQVTAFMGLNSFLFYVLVGWFPSILADAGFSATDAGALHGLMQISGAAPGLLLGPIVARMRDQRLVACIVSLATVAALLGLLLLPGWAVLWSVCFGIGNGSTLILSLMFMSLRATSPHQAAALSGMAQSVGYGLAAVGPPLAGLLHDASGGWHVPLGLCVALSGVMVVAGVLAGRSRTIAARHDPRRPDGRPRAA</sequence>
<dbReference type="PANTHER" id="PTHR23523">
    <property type="match status" value="1"/>
</dbReference>
<dbReference type="InterPro" id="IPR036259">
    <property type="entry name" value="MFS_trans_sf"/>
</dbReference>
<dbReference type="EMBL" id="BMGG01000002">
    <property type="protein sequence ID" value="GGC56490.1"/>
    <property type="molecule type" value="Genomic_DNA"/>
</dbReference>
<dbReference type="Proteomes" id="UP000637002">
    <property type="component" value="Unassembled WGS sequence"/>
</dbReference>
<gene>
    <name evidence="5" type="ORF">GCM10010994_14280</name>
</gene>
<evidence type="ECO:0000256" key="4">
    <source>
        <dbReference type="SAM" id="Phobius"/>
    </source>
</evidence>
<keyword evidence="2 4" id="KW-1133">Transmembrane helix</keyword>
<dbReference type="PANTHER" id="PTHR23523:SF2">
    <property type="entry name" value="2-NITROIMIDAZOLE TRANSPORTER"/>
    <property type="match status" value="1"/>
</dbReference>
<feature type="transmembrane region" description="Helical" evidence="4">
    <location>
        <begin position="336"/>
        <end position="357"/>
    </location>
</feature>
<feature type="transmembrane region" description="Helical" evidence="4">
    <location>
        <begin position="83"/>
        <end position="100"/>
    </location>
</feature>
<evidence type="ECO:0000313" key="5">
    <source>
        <dbReference type="EMBL" id="GGC56490.1"/>
    </source>
</evidence>
<feature type="transmembrane region" description="Helical" evidence="4">
    <location>
        <begin position="50"/>
        <end position="71"/>
    </location>
</feature>
<accession>A0A916X970</accession>
<dbReference type="AlphaFoldDB" id="A0A916X970"/>
<proteinExistence type="predicted"/>
<organism evidence="5 6">
    <name type="scientific">Chelatococcus reniformis</name>
    <dbReference type="NCBI Taxonomy" id="1494448"/>
    <lineage>
        <taxon>Bacteria</taxon>
        <taxon>Pseudomonadati</taxon>
        <taxon>Pseudomonadota</taxon>
        <taxon>Alphaproteobacteria</taxon>
        <taxon>Hyphomicrobiales</taxon>
        <taxon>Chelatococcaceae</taxon>
        <taxon>Chelatococcus</taxon>
    </lineage>
</organism>
<dbReference type="RefSeq" id="WP_188608438.1">
    <property type="nucleotide sequence ID" value="NZ_BMGG01000002.1"/>
</dbReference>
<dbReference type="InterPro" id="IPR052524">
    <property type="entry name" value="MFS_Cyanate_Porter"/>
</dbReference>
<feature type="transmembrane region" description="Helical" evidence="4">
    <location>
        <begin position="252"/>
        <end position="273"/>
    </location>
</feature>
<dbReference type="GO" id="GO:0022857">
    <property type="term" value="F:transmembrane transporter activity"/>
    <property type="evidence" value="ECO:0007669"/>
    <property type="project" value="InterPro"/>
</dbReference>
<feature type="transmembrane region" description="Helical" evidence="4">
    <location>
        <begin position="106"/>
        <end position="128"/>
    </location>
</feature>
<dbReference type="Pfam" id="PF07690">
    <property type="entry name" value="MFS_1"/>
    <property type="match status" value="1"/>
</dbReference>
<evidence type="ECO:0000256" key="3">
    <source>
        <dbReference type="ARBA" id="ARBA00023136"/>
    </source>
</evidence>
<feature type="transmembrane region" description="Helical" evidence="4">
    <location>
        <begin position="305"/>
        <end position="324"/>
    </location>
</feature>
<dbReference type="SUPFAM" id="SSF103473">
    <property type="entry name" value="MFS general substrate transporter"/>
    <property type="match status" value="1"/>
</dbReference>
<feature type="transmembrane region" description="Helical" evidence="4">
    <location>
        <begin position="209"/>
        <end position="232"/>
    </location>
</feature>
<keyword evidence="6" id="KW-1185">Reference proteome</keyword>
<reference evidence="5" key="2">
    <citation type="submission" date="2020-09" db="EMBL/GenBank/DDBJ databases">
        <authorList>
            <person name="Sun Q."/>
            <person name="Zhou Y."/>
        </authorList>
    </citation>
    <scope>NUCLEOTIDE SEQUENCE</scope>
    <source>
        <strain evidence="5">CGMCC 1.12919</strain>
    </source>
</reference>
<keyword evidence="1 4" id="KW-0812">Transmembrane</keyword>
<evidence type="ECO:0000313" key="6">
    <source>
        <dbReference type="Proteomes" id="UP000637002"/>
    </source>
</evidence>
<feature type="transmembrane region" description="Helical" evidence="4">
    <location>
        <begin position="140"/>
        <end position="163"/>
    </location>
</feature>
<comment type="caution">
    <text evidence="5">The sequence shown here is derived from an EMBL/GenBank/DDBJ whole genome shotgun (WGS) entry which is preliminary data.</text>
</comment>
<dbReference type="InterPro" id="IPR011701">
    <property type="entry name" value="MFS"/>
</dbReference>
<feature type="transmembrane region" description="Helical" evidence="4">
    <location>
        <begin position="280"/>
        <end position="299"/>
    </location>
</feature>
<feature type="transmembrane region" description="Helical" evidence="4">
    <location>
        <begin position="169"/>
        <end position="188"/>
    </location>
</feature>
<feature type="transmembrane region" description="Helical" evidence="4">
    <location>
        <begin position="369"/>
        <end position="388"/>
    </location>
</feature>
<protein>
    <submittedName>
        <fullName evidence="5">Cyanate transporter</fullName>
    </submittedName>
</protein>
<keyword evidence="3 4" id="KW-0472">Membrane</keyword>
<dbReference type="Gene3D" id="1.20.1250.20">
    <property type="entry name" value="MFS general substrate transporter like domains"/>
    <property type="match status" value="1"/>
</dbReference>
<reference evidence="5" key="1">
    <citation type="journal article" date="2014" name="Int. J. Syst. Evol. Microbiol.">
        <title>Complete genome sequence of Corynebacterium casei LMG S-19264T (=DSM 44701T), isolated from a smear-ripened cheese.</title>
        <authorList>
            <consortium name="US DOE Joint Genome Institute (JGI-PGF)"/>
            <person name="Walter F."/>
            <person name="Albersmeier A."/>
            <person name="Kalinowski J."/>
            <person name="Ruckert C."/>
        </authorList>
    </citation>
    <scope>NUCLEOTIDE SEQUENCE</scope>
    <source>
        <strain evidence="5">CGMCC 1.12919</strain>
    </source>
</reference>
<name>A0A916X970_9HYPH</name>
<evidence type="ECO:0000256" key="1">
    <source>
        <dbReference type="ARBA" id="ARBA00022692"/>
    </source>
</evidence>
<evidence type="ECO:0000256" key="2">
    <source>
        <dbReference type="ARBA" id="ARBA00022989"/>
    </source>
</evidence>